<reference evidence="2 3" key="1">
    <citation type="journal article" date="2015" name="Biotechnol. Biofuels">
        <title>Enhanced degradation of softwood versus hardwood by the white-rot fungus Pycnoporus coccineus.</title>
        <authorList>
            <person name="Couturier M."/>
            <person name="Navarro D."/>
            <person name="Chevret D."/>
            <person name="Henrissat B."/>
            <person name="Piumi F."/>
            <person name="Ruiz-Duenas F.J."/>
            <person name="Martinez A.T."/>
            <person name="Grigoriev I.V."/>
            <person name="Riley R."/>
            <person name="Lipzen A."/>
            <person name="Berrin J.G."/>
            <person name="Master E.R."/>
            <person name="Rosso M.N."/>
        </authorList>
    </citation>
    <scope>NUCLEOTIDE SEQUENCE [LARGE SCALE GENOMIC DNA]</scope>
    <source>
        <strain evidence="2 3">BRFM310</strain>
    </source>
</reference>
<proteinExistence type="predicted"/>
<evidence type="ECO:0000259" key="1">
    <source>
        <dbReference type="PROSITE" id="PS50011"/>
    </source>
</evidence>
<dbReference type="PANTHER" id="PTHR44167:SF24">
    <property type="entry name" value="SERINE_THREONINE-PROTEIN KINASE CHK2"/>
    <property type="match status" value="1"/>
</dbReference>
<dbReference type="OrthoDB" id="2722301at2759"/>
<dbReference type="InterPro" id="IPR011009">
    <property type="entry name" value="Kinase-like_dom_sf"/>
</dbReference>
<dbReference type="EMBL" id="KZ084089">
    <property type="protein sequence ID" value="OSD06697.1"/>
    <property type="molecule type" value="Genomic_DNA"/>
</dbReference>
<name>A0A1Y2J052_TRAC3</name>
<keyword evidence="3" id="KW-1185">Reference proteome</keyword>
<dbReference type="SUPFAM" id="SSF56112">
    <property type="entry name" value="Protein kinase-like (PK-like)"/>
    <property type="match status" value="1"/>
</dbReference>
<feature type="domain" description="Protein kinase" evidence="1">
    <location>
        <begin position="1"/>
        <end position="324"/>
    </location>
</feature>
<organism evidence="2 3">
    <name type="scientific">Trametes coccinea (strain BRFM310)</name>
    <name type="common">Pycnoporus coccineus</name>
    <dbReference type="NCBI Taxonomy" id="1353009"/>
    <lineage>
        <taxon>Eukaryota</taxon>
        <taxon>Fungi</taxon>
        <taxon>Dikarya</taxon>
        <taxon>Basidiomycota</taxon>
        <taxon>Agaricomycotina</taxon>
        <taxon>Agaricomycetes</taxon>
        <taxon>Polyporales</taxon>
        <taxon>Polyporaceae</taxon>
        <taxon>Trametes</taxon>
    </lineage>
</organism>
<dbReference type="GO" id="GO:0004674">
    <property type="term" value="F:protein serine/threonine kinase activity"/>
    <property type="evidence" value="ECO:0007669"/>
    <property type="project" value="TreeGrafter"/>
</dbReference>
<dbReference type="Pfam" id="PF00069">
    <property type="entry name" value="Pkinase"/>
    <property type="match status" value="1"/>
</dbReference>
<evidence type="ECO:0000313" key="3">
    <source>
        <dbReference type="Proteomes" id="UP000193067"/>
    </source>
</evidence>
<dbReference type="InterPro" id="IPR000719">
    <property type="entry name" value="Prot_kinase_dom"/>
</dbReference>
<dbReference type="PROSITE" id="PS00109">
    <property type="entry name" value="PROTEIN_KINASE_TYR"/>
    <property type="match status" value="1"/>
</dbReference>
<dbReference type="GO" id="GO:0005524">
    <property type="term" value="F:ATP binding"/>
    <property type="evidence" value="ECO:0007669"/>
    <property type="project" value="InterPro"/>
</dbReference>
<sequence>MAHSSHCFAFAQDHANRNLILKIIEKGSSEHQINWRILQHQSSTTQKGDFQSVLAPVAILDTPTDCSFLVMPMWGSPICLERLNKIRDIVQFVKCTLRGLSYLHELRVVHRDICEQNIVVNCYTVDASLDEFPEVLSRHWGSNDVTYAFIDFGQSLQLPPDTSIVDCRRSAEETTIGMSINKPLDGNLGEAFYNPFAYDVAALGFLYRYYFAEAVPVLPGLAALFDRMTDYCPSRRMTAQEALRWLEDMVTQQPPACLDAVVTLKCDFQAMSDDDFYWSKLSMQEQLRWGPYRTPPRPLWRRLLGWVASKRIGWIVLLKVREFLQI</sequence>
<accession>A0A1Y2J052</accession>
<dbReference type="InterPro" id="IPR008266">
    <property type="entry name" value="Tyr_kinase_AS"/>
</dbReference>
<gene>
    <name evidence="2" type="ORF">PYCCODRAFT_1474146</name>
</gene>
<dbReference type="AlphaFoldDB" id="A0A1Y2J052"/>
<dbReference type="PROSITE" id="PS50011">
    <property type="entry name" value="PROTEIN_KINASE_DOM"/>
    <property type="match status" value="1"/>
</dbReference>
<dbReference type="Proteomes" id="UP000193067">
    <property type="component" value="Unassembled WGS sequence"/>
</dbReference>
<dbReference type="GO" id="GO:0005634">
    <property type="term" value="C:nucleus"/>
    <property type="evidence" value="ECO:0007669"/>
    <property type="project" value="TreeGrafter"/>
</dbReference>
<dbReference type="PANTHER" id="PTHR44167">
    <property type="entry name" value="OVARIAN-SPECIFIC SERINE/THREONINE-PROTEIN KINASE LOK-RELATED"/>
    <property type="match status" value="1"/>
</dbReference>
<dbReference type="GO" id="GO:0044773">
    <property type="term" value="P:mitotic DNA damage checkpoint signaling"/>
    <property type="evidence" value="ECO:0007669"/>
    <property type="project" value="TreeGrafter"/>
</dbReference>
<dbReference type="Gene3D" id="1.10.510.10">
    <property type="entry name" value="Transferase(Phosphotransferase) domain 1"/>
    <property type="match status" value="1"/>
</dbReference>
<evidence type="ECO:0000313" key="2">
    <source>
        <dbReference type="EMBL" id="OSD06697.1"/>
    </source>
</evidence>
<protein>
    <recommendedName>
        <fullName evidence="1">Protein kinase domain-containing protein</fullName>
    </recommendedName>
</protein>